<proteinExistence type="inferred from homology"/>
<gene>
    <name evidence="3" type="ORF">OIU79_023180</name>
</gene>
<sequence>MADWCGVMGKGSSAGGGYGRRSMRDGDFEEEDVWSVMKDMGDSSSNSKYPSSGSSFSSAWHLPGTAPRMIPPAKPTASNHGGKVQSSAPVNIPDWSKIYGKDSRGILGSWVDDQNGTAYGDGDDHLNGEVNDNDYEEDDIVPPHEWLARKLARSQISSFSVCEGVGRTLKGRDLSKVRNAILTKTGREEKCKKPLAASEILPAETGARLRLRLRRFALTVSLDHFNDREEFRICDT</sequence>
<feature type="compositionally biased region" description="Polar residues" evidence="2">
    <location>
        <begin position="76"/>
        <end position="89"/>
    </location>
</feature>
<feature type="compositionally biased region" description="Low complexity" evidence="2">
    <location>
        <begin position="43"/>
        <end position="58"/>
    </location>
</feature>
<comment type="similarity">
    <text evidence="1">Belongs to the senescence regulator S40 family.</text>
</comment>
<dbReference type="EMBL" id="JAPFFK010000004">
    <property type="protein sequence ID" value="KAJ6767364.1"/>
    <property type="molecule type" value="Genomic_DNA"/>
</dbReference>
<organism evidence="3 4">
    <name type="scientific">Salix purpurea</name>
    <name type="common">Purple osier willow</name>
    <dbReference type="NCBI Taxonomy" id="77065"/>
    <lineage>
        <taxon>Eukaryota</taxon>
        <taxon>Viridiplantae</taxon>
        <taxon>Streptophyta</taxon>
        <taxon>Embryophyta</taxon>
        <taxon>Tracheophyta</taxon>
        <taxon>Spermatophyta</taxon>
        <taxon>Magnoliopsida</taxon>
        <taxon>eudicotyledons</taxon>
        <taxon>Gunneridae</taxon>
        <taxon>Pentapetalae</taxon>
        <taxon>rosids</taxon>
        <taxon>fabids</taxon>
        <taxon>Malpighiales</taxon>
        <taxon>Salicaceae</taxon>
        <taxon>Saliceae</taxon>
        <taxon>Salix</taxon>
    </lineage>
</organism>
<comment type="caution">
    <text evidence="3">The sequence shown here is derived from an EMBL/GenBank/DDBJ whole genome shotgun (WGS) entry which is preliminary data.</text>
</comment>
<protein>
    <submittedName>
        <fullName evidence="3">Uncharacterized protein</fullName>
    </submittedName>
</protein>
<reference evidence="3" key="2">
    <citation type="journal article" date="2023" name="Int. J. Mol. Sci.">
        <title>De Novo Assembly and Annotation of 11 Diverse Shrub Willow (Salix) Genomes Reveals Novel Gene Organization in Sex-Linked Regions.</title>
        <authorList>
            <person name="Hyden B."/>
            <person name="Feng K."/>
            <person name="Yates T.B."/>
            <person name="Jawdy S."/>
            <person name="Cereghino C."/>
            <person name="Smart L.B."/>
            <person name="Muchero W."/>
        </authorList>
    </citation>
    <scope>NUCLEOTIDE SEQUENCE</scope>
    <source>
        <tissue evidence="3">Shoot tip</tissue>
    </source>
</reference>
<accession>A0A9Q0WI42</accession>
<name>A0A9Q0WI42_SALPP</name>
<dbReference type="Pfam" id="PF04520">
    <property type="entry name" value="Senescence_reg"/>
    <property type="match status" value="1"/>
</dbReference>
<dbReference type="GO" id="GO:0010150">
    <property type="term" value="P:leaf senescence"/>
    <property type="evidence" value="ECO:0007669"/>
    <property type="project" value="UniProtKB-ARBA"/>
</dbReference>
<reference evidence="3" key="1">
    <citation type="submission" date="2022-11" db="EMBL/GenBank/DDBJ databases">
        <authorList>
            <person name="Hyden B.L."/>
            <person name="Feng K."/>
            <person name="Yates T."/>
            <person name="Jawdy S."/>
            <person name="Smart L.B."/>
            <person name="Muchero W."/>
        </authorList>
    </citation>
    <scope>NUCLEOTIDE SEQUENCE</scope>
    <source>
        <tissue evidence="3">Shoot tip</tissue>
    </source>
</reference>
<keyword evidence="4" id="KW-1185">Reference proteome</keyword>
<dbReference type="PANTHER" id="PTHR33083">
    <property type="entry name" value="EXPRESSED PROTEIN"/>
    <property type="match status" value="1"/>
</dbReference>
<evidence type="ECO:0000313" key="4">
    <source>
        <dbReference type="Proteomes" id="UP001151532"/>
    </source>
</evidence>
<dbReference type="AlphaFoldDB" id="A0A9Q0WI42"/>
<dbReference type="OrthoDB" id="1917735at2759"/>
<dbReference type="InterPro" id="IPR007608">
    <property type="entry name" value="Senescence_reg_S40"/>
</dbReference>
<dbReference type="Proteomes" id="UP001151532">
    <property type="component" value="Chromosome 4"/>
</dbReference>
<dbReference type="PANTHER" id="PTHR33083:SF103">
    <property type="entry name" value="SENESCENCE REGULATOR"/>
    <property type="match status" value="1"/>
</dbReference>
<evidence type="ECO:0000256" key="1">
    <source>
        <dbReference type="ARBA" id="ARBA00034773"/>
    </source>
</evidence>
<feature type="region of interest" description="Disordered" evidence="2">
    <location>
        <begin position="39"/>
        <end position="89"/>
    </location>
</feature>
<evidence type="ECO:0000313" key="3">
    <source>
        <dbReference type="EMBL" id="KAJ6767364.1"/>
    </source>
</evidence>
<evidence type="ECO:0000256" key="2">
    <source>
        <dbReference type="SAM" id="MobiDB-lite"/>
    </source>
</evidence>